<evidence type="ECO:0000313" key="9">
    <source>
        <dbReference type="Proteomes" id="UP001209878"/>
    </source>
</evidence>
<sequence>MAQFGGVKNPPWVRDAAGMTQPGAVAVGNLQQAHVGALQNPVLSQPGVVTNTIYCLGTAQAGIATPQQYTSQYTSQQLGVAMQQAALQQTLPQPGIAIPTSLAATQVAVSYPTPRVAQQQQSVAAAAHQPKQRVFTGTVTKLHDNFGFVDEDVFFQMSCVKGHLPKVMDRVLMSVTPSQTGQFGQPPLPSLPGGYVLKAQQQMVSQNMGGGSLVGGGGGMGGGVQPPPLMAQHAQTASNLMQQSNIGRGIVTAKRPDVSSYRGDRSRDRDRHTHERRESRRSPVKRSWSPRRSRSPASRTKSPSRRSRRVIPRYVVQIPKLSLDTLDASVITLKSRYTNLYVPSDFFDASFNWVDVFPLHRPLTLGHQCSFHIRNKDVEPLEKSHDSTLEPTDADHLYSAKVMLMSTPSMDELYRKSCGLAEDNVSSSSSDSRSGDLQHPTRLIQFLVGLKGKSEPMAIGGPWSPSVDGPNPAEDPHVLIKTAIRTTKALTGIDLSHCTHWYRFVEIHYRRPEETHKGRVVPARVETVEDEEDGDGSSDVEEKKDPTHYSEMDPKTMKDEERKKQEERERAAVEKKYTLPENPTIVVQPSTTAKSGKFDCTVSLFAELFNEMLMRDFAFCIYKALVAAPDRREDDKKDHGKNKEVKDSEERRSTARTRSHILSQEPQSKKQKTDEKKEQKEDKKKSDRKEDKKNKDDKVKDRDDRDQDQDEDVSDQDNDSDKDKDKKKHDKKREKVKYYTANPALLMAFVYFDLSRTNYLMDKDVEEIIHTVGLRLSRSQKMAHELTELKRRLHEQQKSSEALQANSKCYYDLLSKSKASLSSLVSDMTTALEEKPIKIVKQELNGEK</sequence>
<proteinExistence type="predicted"/>
<dbReference type="SMART" id="SM01122">
    <property type="entry name" value="DBC1"/>
    <property type="match status" value="1"/>
</dbReference>
<comment type="caution">
    <text evidence="8">The sequence shown here is derived from an EMBL/GenBank/DDBJ whole genome shotgun (WGS) entry which is preliminary data.</text>
</comment>
<dbReference type="EMBL" id="JAODUO010000265">
    <property type="protein sequence ID" value="KAK2184438.1"/>
    <property type="molecule type" value="Genomic_DNA"/>
</dbReference>
<protein>
    <recommendedName>
        <fullName evidence="7">DBC1/CARP1 catalytically inactive NUDIX hydrolase domain-containing protein</fullName>
    </recommendedName>
</protein>
<dbReference type="Proteomes" id="UP001209878">
    <property type="component" value="Unassembled WGS sequence"/>
</dbReference>
<dbReference type="InterPro" id="IPR025224">
    <property type="entry name" value="CCAR1/CCAR2"/>
</dbReference>
<evidence type="ECO:0000256" key="3">
    <source>
        <dbReference type="ARBA" id="ARBA00022553"/>
    </source>
</evidence>
<gene>
    <name evidence="8" type="ORF">NP493_266g03046</name>
</gene>
<feature type="compositionally biased region" description="Basic and acidic residues" evidence="6">
    <location>
        <begin position="254"/>
        <end position="281"/>
    </location>
</feature>
<dbReference type="InterPro" id="IPR025954">
    <property type="entry name" value="DBC1/CARP1_inactive_NUDIX"/>
</dbReference>
<dbReference type="GO" id="GO:0005737">
    <property type="term" value="C:cytoplasm"/>
    <property type="evidence" value="ECO:0007669"/>
    <property type="project" value="UniProtKB-SubCell"/>
</dbReference>
<accession>A0AAD9NXV2</accession>
<feature type="compositionally biased region" description="Basic and acidic residues" evidence="6">
    <location>
        <begin position="667"/>
        <end position="705"/>
    </location>
</feature>
<evidence type="ECO:0000256" key="4">
    <source>
        <dbReference type="ARBA" id="ARBA00023054"/>
    </source>
</evidence>
<evidence type="ECO:0000313" key="8">
    <source>
        <dbReference type="EMBL" id="KAK2184438.1"/>
    </source>
</evidence>
<evidence type="ECO:0000259" key="7">
    <source>
        <dbReference type="SMART" id="SM01122"/>
    </source>
</evidence>
<comment type="subcellular location">
    <subcellularLocation>
        <location evidence="1">Cytoplasm</location>
    </subcellularLocation>
</comment>
<feature type="domain" description="DBC1/CARP1 catalytically inactive NUDIX hydrolase" evidence="7">
    <location>
        <begin position="437"/>
        <end position="564"/>
    </location>
</feature>
<dbReference type="Pfam" id="PF19256">
    <property type="entry name" value="LAIKA"/>
    <property type="match status" value="1"/>
</dbReference>
<reference evidence="8" key="1">
    <citation type="journal article" date="2023" name="Mol. Biol. Evol.">
        <title>Third-Generation Sequencing Reveals the Adaptive Role of the Epigenome in Three Deep-Sea Polychaetes.</title>
        <authorList>
            <person name="Perez M."/>
            <person name="Aroh O."/>
            <person name="Sun Y."/>
            <person name="Lan Y."/>
            <person name="Juniper S.K."/>
            <person name="Young C.R."/>
            <person name="Angers B."/>
            <person name="Qian P.Y."/>
        </authorList>
    </citation>
    <scope>NUCLEOTIDE SEQUENCE</scope>
    <source>
        <strain evidence="8">R07B-5</strain>
    </source>
</reference>
<keyword evidence="2" id="KW-0963">Cytoplasm</keyword>
<name>A0AAD9NXV2_RIDPI</name>
<keyword evidence="9" id="KW-1185">Reference proteome</keyword>
<organism evidence="8 9">
    <name type="scientific">Ridgeia piscesae</name>
    <name type="common">Tubeworm</name>
    <dbReference type="NCBI Taxonomy" id="27915"/>
    <lineage>
        <taxon>Eukaryota</taxon>
        <taxon>Metazoa</taxon>
        <taxon>Spiralia</taxon>
        <taxon>Lophotrochozoa</taxon>
        <taxon>Annelida</taxon>
        <taxon>Polychaeta</taxon>
        <taxon>Sedentaria</taxon>
        <taxon>Canalipalpata</taxon>
        <taxon>Sabellida</taxon>
        <taxon>Siboglinidae</taxon>
        <taxon>Ridgeia</taxon>
    </lineage>
</organism>
<dbReference type="PANTHER" id="PTHR14304:SF11">
    <property type="entry name" value="SAP DOMAIN-CONTAINING PROTEIN"/>
    <property type="match status" value="1"/>
</dbReference>
<keyword evidence="4 5" id="KW-0175">Coiled coil</keyword>
<dbReference type="AlphaFoldDB" id="A0AAD9NXV2"/>
<keyword evidence="3" id="KW-0597">Phosphoprotein</keyword>
<feature type="compositionally biased region" description="Acidic residues" evidence="6">
    <location>
        <begin position="706"/>
        <end position="718"/>
    </location>
</feature>
<evidence type="ECO:0000256" key="1">
    <source>
        <dbReference type="ARBA" id="ARBA00004496"/>
    </source>
</evidence>
<feature type="compositionally biased region" description="Acidic residues" evidence="6">
    <location>
        <begin position="528"/>
        <end position="539"/>
    </location>
</feature>
<dbReference type="InterPro" id="IPR045353">
    <property type="entry name" value="LAIKA"/>
</dbReference>
<feature type="compositionally biased region" description="Basic and acidic residues" evidence="6">
    <location>
        <begin position="630"/>
        <end position="653"/>
    </location>
</feature>
<evidence type="ECO:0000256" key="6">
    <source>
        <dbReference type="SAM" id="MobiDB-lite"/>
    </source>
</evidence>
<feature type="region of interest" description="Disordered" evidence="6">
    <location>
        <begin position="630"/>
        <end position="733"/>
    </location>
</feature>
<dbReference type="GO" id="GO:0005634">
    <property type="term" value="C:nucleus"/>
    <property type="evidence" value="ECO:0007669"/>
    <property type="project" value="TreeGrafter"/>
</dbReference>
<evidence type="ECO:0000256" key="5">
    <source>
        <dbReference type="SAM" id="Coils"/>
    </source>
</evidence>
<dbReference type="Pfam" id="PF14443">
    <property type="entry name" value="DBC1"/>
    <property type="match status" value="1"/>
</dbReference>
<feature type="compositionally biased region" description="Basic residues" evidence="6">
    <location>
        <begin position="282"/>
        <end position="294"/>
    </location>
</feature>
<feature type="compositionally biased region" description="Basic and acidic residues" evidence="6">
    <location>
        <begin position="540"/>
        <end position="577"/>
    </location>
</feature>
<dbReference type="InterPro" id="IPR025223">
    <property type="entry name" value="S1-like_RNA-bd_dom"/>
</dbReference>
<feature type="coiled-coil region" evidence="5">
    <location>
        <begin position="779"/>
        <end position="806"/>
    </location>
</feature>
<evidence type="ECO:0000256" key="2">
    <source>
        <dbReference type="ARBA" id="ARBA00022490"/>
    </source>
</evidence>
<dbReference type="PANTHER" id="PTHR14304">
    <property type="entry name" value="CELL DIVISION CYCLE AND APOPTOSIS REGULATOR PROTEIN"/>
    <property type="match status" value="1"/>
</dbReference>
<feature type="region of interest" description="Disordered" evidence="6">
    <location>
        <begin position="243"/>
        <end position="308"/>
    </location>
</feature>
<dbReference type="GO" id="GO:0006355">
    <property type="term" value="P:regulation of DNA-templated transcription"/>
    <property type="evidence" value="ECO:0007669"/>
    <property type="project" value="InterPro"/>
</dbReference>
<dbReference type="Pfam" id="PF14444">
    <property type="entry name" value="S1-like"/>
    <property type="match status" value="1"/>
</dbReference>
<feature type="region of interest" description="Disordered" evidence="6">
    <location>
        <begin position="515"/>
        <end position="577"/>
    </location>
</feature>